<evidence type="ECO:0000256" key="2">
    <source>
        <dbReference type="ARBA" id="ARBA00023043"/>
    </source>
</evidence>
<dbReference type="Proteomes" id="UP000252669">
    <property type="component" value="Unassembled WGS sequence"/>
</dbReference>
<protein>
    <submittedName>
        <fullName evidence="4">Uncharacterized protein</fullName>
    </submittedName>
</protein>
<reference evidence="4 5" key="1">
    <citation type="submission" date="2017-10" db="EMBL/GenBank/DDBJ databases">
        <title>Genomics of the genus Arcobacter.</title>
        <authorList>
            <person name="Perez-Cataluna A."/>
            <person name="Figueras M.J."/>
        </authorList>
    </citation>
    <scope>NUCLEOTIDE SEQUENCE [LARGE SCALE GENOMIC DNA]</scope>
    <source>
        <strain evidence="4 5">CECT 9230</strain>
    </source>
</reference>
<proteinExistence type="predicted"/>
<dbReference type="Pfam" id="PF12796">
    <property type="entry name" value="Ank_2"/>
    <property type="match status" value="1"/>
</dbReference>
<evidence type="ECO:0000313" key="4">
    <source>
        <dbReference type="EMBL" id="RBQ30179.1"/>
    </source>
</evidence>
<keyword evidence="5" id="KW-1185">Reference proteome</keyword>
<evidence type="ECO:0000256" key="3">
    <source>
        <dbReference type="PROSITE-ProRule" id="PRU00023"/>
    </source>
</evidence>
<dbReference type="EMBL" id="PDKB01000001">
    <property type="protein sequence ID" value="RBQ30179.1"/>
    <property type="molecule type" value="Genomic_DNA"/>
</dbReference>
<comment type="caution">
    <text evidence="4">The sequence shown here is derived from an EMBL/GenBank/DDBJ whole genome shotgun (WGS) entry which is preliminary data.</text>
</comment>
<dbReference type="OrthoDB" id="5346495at2"/>
<keyword evidence="1" id="KW-0677">Repeat</keyword>
<dbReference type="SUPFAM" id="SSF48403">
    <property type="entry name" value="Ankyrin repeat"/>
    <property type="match status" value="2"/>
</dbReference>
<feature type="repeat" description="ANK" evidence="3">
    <location>
        <begin position="494"/>
        <end position="526"/>
    </location>
</feature>
<gene>
    <name evidence="4" type="ORF">CRU91_00625</name>
</gene>
<dbReference type="PROSITE" id="PS50088">
    <property type="entry name" value="ANK_REPEAT"/>
    <property type="match status" value="2"/>
</dbReference>
<evidence type="ECO:0000313" key="5">
    <source>
        <dbReference type="Proteomes" id="UP000252669"/>
    </source>
</evidence>
<name>A0A366MXI3_9BACT</name>
<dbReference type="PANTHER" id="PTHR24198:SF165">
    <property type="entry name" value="ANKYRIN REPEAT-CONTAINING PROTEIN-RELATED"/>
    <property type="match status" value="1"/>
</dbReference>
<dbReference type="PANTHER" id="PTHR24198">
    <property type="entry name" value="ANKYRIN REPEAT AND PROTEIN KINASE DOMAIN-CONTAINING PROTEIN"/>
    <property type="match status" value="1"/>
</dbReference>
<dbReference type="InterPro" id="IPR036770">
    <property type="entry name" value="Ankyrin_rpt-contain_sf"/>
</dbReference>
<accession>A0A366MXI3</accession>
<dbReference type="RefSeq" id="WP_113892364.1">
    <property type="nucleotide sequence ID" value="NZ_JANJGA010000002.1"/>
</dbReference>
<dbReference type="Pfam" id="PF13857">
    <property type="entry name" value="Ank_5"/>
    <property type="match status" value="1"/>
</dbReference>
<dbReference type="InterPro" id="IPR002110">
    <property type="entry name" value="Ankyrin_rpt"/>
</dbReference>
<keyword evidence="2 3" id="KW-0040">ANK repeat</keyword>
<dbReference type="SMART" id="SM00248">
    <property type="entry name" value="ANK"/>
    <property type="match status" value="12"/>
</dbReference>
<feature type="repeat" description="ANK" evidence="3">
    <location>
        <begin position="180"/>
        <end position="212"/>
    </location>
</feature>
<sequence length="643" mass="74270">MLGLLNSFNKYSNEDLIKELINPEFNIENINKIYTKSKIDLNSLYINDEPILLSCCKKDLYNSCLWLLENKIDIELENNLKESAIFYAIYSKDTRLLDTLIDFGADLNHLNKQNRTVLQESIHNSNNKLIRFLIQKSTLFTNCDNNGNNVLFDAIINGNLNIIKKIISLKKIDINHKNSSGNTILHLDNSLKNIDLALYLLNQGADPTIINANQQSYLFYIVTKGIKGINFIKRASELGFNLNIKNSENKNILMKAVEYFLQISKTSKRDSQAELIKELVQLNINVQAIDNQNETIFFNITRSLDRDLIHYLLNNLEKLNLNRQNIEALTVLDILVFSGIENYDLIKLYIEKGAKLDYKNKYGKSIIEILIDILLNIENEIFLEDIYKNQIVQNAQYKDILELLIKNYHINVNNFNSKNEPLFFPTLLNFNISIFKILRTKNINLNETDINGNNIIFRLLEQDLTKKSEDRRMLLLTIKNLINAGVDINSKNDKGFTALEFAILNDKEDIVKLLLNLRADCTFVDEKGRNIIHTTIFKDKENYIKLISSYNGDILNKADYFGVKPINYAAFMGKKHTVLELINLGTSINNPYKKSPNILTFLERYHKNILNLSLDVQDKNDKSNLDRLAENMILEFNIGISKK</sequence>
<dbReference type="Gene3D" id="1.25.40.20">
    <property type="entry name" value="Ankyrin repeat-containing domain"/>
    <property type="match status" value="2"/>
</dbReference>
<evidence type="ECO:0000256" key="1">
    <source>
        <dbReference type="ARBA" id="ARBA00022737"/>
    </source>
</evidence>
<dbReference type="AlphaFoldDB" id="A0A366MXI3"/>
<organism evidence="4 5">
    <name type="scientific">Aliarcobacter vitoriensis</name>
    <dbReference type="NCBI Taxonomy" id="2011099"/>
    <lineage>
        <taxon>Bacteria</taxon>
        <taxon>Pseudomonadati</taxon>
        <taxon>Campylobacterota</taxon>
        <taxon>Epsilonproteobacteria</taxon>
        <taxon>Campylobacterales</taxon>
        <taxon>Arcobacteraceae</taxon>
        <taxon>Aliarcobacter</taxon>
    </lineage>
</organism>